<evidence type="ECO:0000313" key="5">
    <source>
        <dbReference type="Proteomes" id="UP000429523"/>
    </source>
</evidence>
<organism evidence="2 7">
    <name type="scientific">Phytophthora fragariae</name>
    <dbReference type="NCBI Taxonomy" id="53985"/>
    <lineage>
        <taxon>Eukaryota</taxon>
        <taxon>Sar</taxon>
        <taxon>Stramenopiles</taxon>
        <taxon>Oomycota</taxon>
        <taxon>Peronosporomycetes</taxon>
        <taxon>Peronosporales</taxon>
        <taxon>Peronosporaceae</taxon>
        <taxon>Phytophthora</taxon>
    </lineage>
</organism>
<dbReference type="EMBL" id="QXGF01003401">
    <property type="protein sequence ID" value="KAE8921646.1"/>
    <property type="molecule type" value="Genomic_DNA"/>
</dbReference>
<evidence type="ECO:0000313" key="6">
    <source>
        <dbReference type="Proteomes" id="UP000437068"/>
    </source>
</evidence>
<dbReference type="Proteomes" id="UP000437068">
    <property type="component" value="Unassembled WGS sequence"/>
</dbReference>
<evidence type="ECO:0000313" key="8">
    <source>
        <dbReference type="Proteomes" id="UP000486351"/>
    </source>
</evidence>
<dbReference type="Proteomes" id="UP000441208">
    <property type="component" value="Unassembled WGS sequence"/>
</dbReference>
<dbReference type="AlphaFoldDB" id="A0A6A3PY50"/>
<evidence type="ECO:0000313" key="2">
    <source>
        <dbReference type="EMBL" id="KAE9064927.1"/>
    </source>
</evidence>
<dbReference type="EMBL" id="QXGE01003487">
    <property type="protein sequence ID" value="KAE9274829.1"/>
    <property type="molecule type" value="Genomic_DNA"/>
</dbReference>
<accession>A0A6A3PY50</accession>
<evidence type="ECO:0000313" key="7">
    <source>
        <dbReference type="Proteomes" id="UP000441208"/>
    </source>
</evidence>
<name>A0A6A3PY50_9STRA</name>
<comment type="caution">
    <text evidence="2">The sequence shown here is derived from an EMBL/GenBank/DDBJ whole genome shotgun (WGS) entry which is preliminary data.</text>
</comment>
<gene>
    <name evidence="4" type="ORF">PF001_g26885</name>
    <name evidence="2" type="ORF">PF007_g29022</name>
    <name evidence="3" type="ORF">PF008_g33293</name>
    <name evidence="1" type="ORF">PF009_g28077</name>
</gene>
<sequence length="35" mass="3560">MTPPFAPEDAWAVARARCSTAGAAEEVAGFADPVP</sequence>
<dbReference type="Proteomes" id="UP000429523">
    <property type="component" value="Unassembled WGS sequence"/>
</dbReference>
<protein>
    <submittedName>
        <fullName evidence="2">Uncharacterized protein</fullName>
    </submittedName>
</protein>
<evidence type="ECO:0000313" key="1">
    <source>
        <dbReference type="EMBL" id="KAE8921646.1"/>
    </source>
</evidence>
<dbReference type="Proteomes" id="UP000486351">
    <property type="component" value="Unassembled WGS sequence"/>
</dbReference>
<proteinExistence type="predicted"/>
<evidence type="ECO:0000313" key="4">
    <source>
        <dbReference type="EMBL" id="KAE9274829.1"/>
    </source>
</evidence>
<dbReference type="EMBL" id="QXFY01011901">
    <property type="protein sequence ID" value="KAE9259713.1"/>
    <property type="molecule type" value="Genomic_DNA"/>
</dbReference>
<reference evidence="5 6" key="1">
    <citation type="submission" date="2018-08" db="EMBL/GenBank/DDBJ databases">
        <title>Genomic investigation of the strawberry pathogen Phytophthora fragariae indicates pathogenicity is determined by transcriptional variation in three key races.</title>
        <authorList>
            <person name="Adams T.M."/>
            <person name="Armitage A.D."/>
            <person name="Sobczyk M.K."/>
            <person name="Bates H.J."/>
            <person name="Dunwell J.M."/>
            <person name="Nellist C.F."/>
            <person name="Harrison R.J."/>
        </authorList>
    </citation>
    <scope>NUCLEOTIDE SEQUENCE [LARGE SCALE GENOMIC DNA]</scope>
    <source>
        <strain evidence="4 6">A4</strain>
        <strain evidence="2 7">NOV-71</strain>
        <strain evidence="3 8">NOV-77</strain>
        <strain evidence="1 5">NOV-9</strain>
    </source>
</reference>
<evidence type="ECO:0000313" key="3">
    <source>
        <dbReference type="EMBL" id="KAE9259713.1"/>
    </source>
</evidence>
<dbReference type="EMBL" id="QXFZ01004280">
    <property type="protein sequence ID" value="KAE9064927.1"/>
    <property type="molecule type" value="Genomic_DNA"/>
</dbReference>